<proteinExistence type="predicted"/>
<organism evidence="1 2">
    <name type="scientific">Urocitellus parryii</name>
    <name type="common">Arctic ground squirrel</name>
    <name type="synonym">Spermophilus parryii</name>
    <dbReference type="NCBI Taxonomy" id="9999"/>
    <lineage>
        <taxon>Eukaryota</taxon>
        <taxon>Metazoa</taxon>
        <taxon>Chordata</taxon>
        <taxon>Craniata</taxon>
        <taxon>Vertebrata</taxon>
        <taxon>Euteleostomi</taxon>
        <taxon>Mammalia</taxon>
        <taxon>Eutheria</taxon>
        <taxon>Euarchontoglires</taxon>
        <taxon>Glires</taxon>
        <taxon>Rodentia</taxon>
        <taxon>Sciuromorpha</taxon>
        <taxon>Sciuridae</taxon>
        <taxon>Xerinae</taxon>
        <taxon>Marmotini</taxon>
        <taxon>Urocitellus</taxon>
    </lineage>
</organism>
<name>A0A8D2GRS6_UROPR</name>
<evidence type="ECO:0000313" key="1">
    <source>
        <dbReference type="Ensembl" id="ENSUPAP00010001562.1"/>
    </source>
</evidence>
<sequence length="152" mass="17344">MLVLYKRGSMFNGSYNYNTSTTFETNVQINKTKYIDFKPTPVCLLSPFLFIISNNSVQDNVLNCSENCFLSACWNATQFSLAIIARIPTFIPVPVKTKIEEFPVLLRTKRDFGITPPDHCHCPFTGDSLGLDTTLGFTIKHLKHFERFTIKH</sequence>
<evidence type="ECO:0000313" key="2">
    <source>
        <dbReference type="Proteomes" id="UP000694417"/>
    </source>
</evidence>
<accession>A0A8D2GRS6</accession>
<keyword evidence="2" id="KW-1185">Reference proteome</keyword>
<protein>
    <submittedName>
        <fullName evidence="1">Uncharacterized protein</fullName>
    </submittedName>
</protein>
<reference evidence="1" key="2">
    <citation type="submission" date="2025-09" db="UniProtKB">
        <authorList>
            <consortium name="Ensembl"/>
        </authorList>
    </citation>
    <scope>IDENTIFICATION</scope>
</reference>
<reference evidence="1" key="1">
    <citation type="submission" date="2025-08" db="UniProtKB">
        <authorList>
            <consortium name="Ensembl"/>
        </authorList>
    </citation>
    <scope>IDENTIFICATION</scope>
</reference>
<dbReference type="Proteomes" id="UP000694417">
    <property type="component" value="Unplaced"/>
</dbReference>
<dbReference type="Ensembl" id="ENSUPAT00010001823.1">
    <property type="protein sequence ID" value="ENSUPAP00010001562.1"/>
    <property type="gene ID" value="ENSUPAG00010001345.1"/>
</dbReference>
<dbReference type="GeneTree" id="ENSGT01140000284510"/>
<dbReference type="AlphaFoldDB" id="A0A8D2GRS6"/>